<sequence>MRQVLLLNASYEPLTTLPLRRAVCLVLRDKAEVVHHDSTGAVLRSASTVMEVPSVIRLRRYVRIPFRTRVPLTRAALMRRDNFRCAYCGHRAETIDHVIPRSRGGKHVWENCVASCGPCNHRKADRLLEELGWVLRVTPQVPRGAHWRLIGITDDSDPQWAPYVTQYAA</sequence>
<evidence type="ECO:0000313" key="3">
    <source>
        <dbReference type="Proteomes" id="UP000001918"/>
    </source>
</evidence>
<keyword evidence="2" id="KW-0255">Endonuclease</keyword>
<feature type="domain" description="HNH nuclease" evidence="1">
    <location>
        <begin position="72"/>
        <end position="121"/>
    </location>
</feature>
<keyword evidence="2" id="KW-0378">Hydrolase</keyword>
<dbReference type="KEGG" id="tcu:Tcur_1340"/>
<dbReference type="GO" id="GO:0004519">
    <property type="term" value="F:endonuclease activity"/>
    <property type="evidence" value="ECO:0007669"/>
    <property type="project" value="UniProtKB-KW"/>
</dbReference>
<dbReference type="PANTHER" id="PTHR33877:SF2">
    <property type="entry name" value="OS07G0170200 PROTEIN"/>
    <property type="match status" value="1"/>
</dbReference>
<gene>
    <name evidence="2" type="ordered locus">Tcur_1340</name>
</gene>
<organism evidence="2 3">
    <name type="scientific">Thermomonospora curvata (strain ATCC 19995 / DSM 43183 / JCM 3096 / KCTC 9072 / NBRC 15933 / NCIMB 10081 / Henssen B9)</name>
    <dbReference type="NCBI Taxonomy" id="471852"/>
    <lineage>
        <taxon>Bacteria</taxon>
        <taxon>Bacillati</taxon>
        <taxon>Actinomycetota</taxon>
        <taxon>Actinomycetes</taxon>
        <taxon>Streptosporangiales</taxon>
        <taxon>Thermomonosporaceae</taxon>
        <taxon>Thermomonospora</taxon>
    </lineage>
</organism>
<name>D1A9Y6_THECD</name>
<keyword evidence="3" id="KW-1185">Reference proteome</keyword>
<dbReference type="eggNOG" id="COG1403">
    <property type="taxonomic scope" value="Bacteria"/>
</dbReference>
<dbReference type="Pfam" id="PF14279">
    <property type="entry name" value="HNH_5"/>
    <property type="match status" value="1"/>
</dbReference>
<dbReference type="InterPro" id="IPR029471">
    <property type="entry name" value="HNH_5"/>
</dbReference>
<dbReference type="RefSeq" id="WP_012851706.1">
    <property type="nucleotide sequence ID" value="NC_013510.1"/>
</dbReference>
<keyword evidence="2" id="KW-0540">Nuclease</keyword>
<dbReference type="STRING" id="471852.Tcur_1340"/>
<accession>D1A9Y6</accession>
<dbReference type="SMART" id="SM00507">
    <property type="entry name" value="HNHc"/>
    <property type="match status" value="1"/>
</dbReference>
<dbReference type="InterPro" id="IPR003615">
    <property type="entry name" value="HNH_nuc"/>
</dbReference>
<dbReference type="InterPro" id="IPR052892">
    <property type="entry name" value="NA-targeting_endonuclease"/>
</dbReference>
<dbReference type="EMBL" id="CP001738">
    <property type="protein sequence ID" value="ACY96922.1"/>
    <property type="molecule type" value="Genomic_DNA"/>
</dbReference>
<dbReference type="CDD" id="cd00085">
    <property type="entry name" value="HNHc"/>
    <property type="match status" value="1"/>
</dbReference>
<dbReference type="Gene3D" id="1.10.30.50">
    <property type="match status" value="1"/>
</dbReference>
<dbReference type="Proteomes" id="UP000001918">
    <property type="component" value="Chromosome"/>
</dbReference>
<proteinExistence type="predicted"/>
<protein>
    <submittedName>
        <fullName evidence="2">HNH endonuclease</fullName>
    </submittedName>
</protein>
<dbReference type="PANTHER" id="PTHR33877">
    <property type="entry name" value="SLL1193 PROTEIN"/>
    <property type="match status" value="1"/>
</dbReference>
<dbReference type="FunFam" id="1.10.30.50:FF:000001">
    <property type="entry name" value="HNH endonuclease"/>
    <property type="match status" value="1"/>
</dbReference>
<evidence type="ECO:0000259" key="1">
    <source>
        <dbReference type="SMART" id="SM00507"/>
    </source>
</evidence>
<dbReference type="AlphaFoldDB" id="D1A9Y6"/>
<dbReference type="HOGENOM" id="CLU_099824_3_0_11"/>
<evidence type="ECO:0000313" key="2">
    <source>
        <dbReference type="EMBL" id="ACY96922.1"/>
    </source>
</evidence>
<dbReference type="OrthoDB" id="9802901at2"/>
<reference evidence="2 3" key="1">
    <citation type="journal article" date="2011" name="Stand. Genomic Sci.">
        <title>Complete genome sequence of Thermomonospora curvata type strain (B9).</title>
        <authorList>
            <person name="Chertkov O."/>
            <person name="Sikorski J."/>
            <person name="Nolan M."/>
            <person name="Lapidus A."/>
            <person name="Lucas S."/>
            <person name="Del Rio T.G."/>
            <person name="Tice H."/>
            <person name="Cheng J.F."/>
            <person name="Goodwin L."/>
            <person name="Pitluck S."/>
            <person name="Liolios K."/>
            <person name="Ivanova N."/>
            <person name="Mavromatis K."/>
            <person name="Mikhailova N."/>
            <person name="Ovchinnikova G."/>
            <person name="Pati A."/>
            <person name="Chen A."/>
            <person name="Palaniappan K."/>
            <person name="Djao O.D."/>
            <person name="Land M."/>
            <person name="Hauser L."/>
            <person name="Chang Y.J."/>
            <person name="Jeffries C.D."/>
            <person name="Brettin T."/>
            <person name="Han C."/>
            <person name="Detter J.C."/>
            <person name="Rohde M."/>
            <person name="Goker M."/>
            <person name="Woyke T."/>
            <person name="Bristow J."/>
            <person name="Eisen J.A."/>
            <person name="Markowitz V."/>
            <person name="Hugenholtz P."/>
            <person name="Klenk H.P."/>
            <person name="Kyrpides N.C."/>
        </authorList>
    </citation>
    <scope>NUCLEOTIDE SEQUENCE [LARGE SCALE GENOMIC DNA]</scope>
    <source>
        <strain evidence="3">ATCC 19995 / DSM 43183 / JCM 3096 / KCTC 9072 / NBRC 15933 / NCIMB 10081 / Henssen B9</strain>
    </source>
</reference>